<proteinExistence type="predicted"/>
<dbReference type="AlphaFoldDB" id="A0A6L9G9W2"/>
<dbReference type="RefSeq" id="WP_161450228.1">
    <property type="nucleotide sequence ID" value="NZ_WYDN01000036.1"/>
</dbReference>
<organism evidence="1 2">
    <name type="scientific">Glutamicibacter soli</name>
    <dbReference type="NCBI Taxonomy" id="453836"/>
    <lineage>
        <taxon>Bacteria</taxon>
        <taxon>Bacillati</taxon>
        <taxon>Actinomycetota</taxon>
        <taxon>Actinomycetes</taxon>
        <taxon>Micrococcales</taxon>
        <taxon>Micrococcaceae</taxon>
        <taxon>Glutamicibacter</taxon>
    </lineage>
</organism>
<dbReference type="Proteomes" id="UP000477543">
    <property type="component" value="Unassembled WGS sequence"/>
</dbReference>
<accession>A0A6L9G9W2</accession>
<gene>
    <name evidence="1" type="ORF">GT020_17975</name>
</gene>
<evidence type="ECO:0000313" key="1">
    <source>
        <dbReference type="EMBL" id="NAZ17924.1"/>
    </source>
</evidence>
<evidence type="ECO:0000313" key="2">
    <source>
        <dbReference type="Proteomes" id="UP000477543"/>
    </source>
</evidence>
<name>A0A6L9G9W2_9MICC</name>
<comment type="caution">
    <text evidence="1">The sequence shown here is derived from an EMBL/GenBank/DDBJ whole genome shotgun (WGS) entry which is preliminary data.</text>
</comment>
<sequence length="70" mass="7575">MSTELDEEQLHALVVAGIKRAQARSAARLAELGVDSDELGVWVAERVALGAWPEGDLLAAFRAWSQSKAR</sequence>
<protein>
    <recommendedName>
        <fullName evidence="3">Antitoxin VbhA domain-containing protein</fullName>
    </recommendedName>
</protein>
<evidence type="ECO:0008006" key="3">
    <source>
        <dbReference type="Google" id="ProtNLM"/>
    </source>
</evidence>
<dbReference type="EMBL" id="WYDN01000036">
    <property type="protein sequence ID" value="NAZ17924.1"/>
    <property type="molecule type" value="Genomic_DNA"/>
</dbReference>
<reference evidence="1 2" key="1">
    <citation type="submission" date="2020-01" db="EMBL/GenBank/DDBJ databases">
        <title>Glutamicibacter soli M275.</title>
        <authorList>
            <person name="Meng X."/>
        </authorList>
    </citation>
    <scope>NUCLEOTIDE SEQUENCE [LARGE SCALE GENOMIC DNA]</scope>
    <source>
        <strain evidence="1 2">M275</strain>
    </source>
</reference>